<feature type="compositionally biased region" description="Polar residues" evidence="4">
    <location>
        <begin position="44"/>
        <end position="55"/>
    </location>
</feature>
<evidence type="ECO:0000256" key="4">
    <source>
        <dbReference type="SAM" id="MobiDB-lite"/>
    </source>
</evidence>
<feature type="compositionally biased region" description="Low complexity" evidence="4">
    <location>
        <begin position="15"/>
        <end position="43"/>
    </location>
</feature>
<dbReference type="GO" id="GO:0031930">
    <property type="term" value="P:mitochondria-nucleus signaling pathway"/>
    <property type="evidence" value="ECO:0007669"/>
    <property type="project" value="TreeGrafter"/>
</dbReference>
<dbReference type="NCBIfam" id="TIGR00756">
    <property type="entry name" value="PPR"/>
    <property type="match status" value="5"/>
</dbReference>
<proteinExistence type="inferred from homology"/>
<dbReference type="OrthoDB" id="185373at2759"/>
<dbReference type="PROSITE" id="PS51375">
    <property type="entry name" value="PPR"/>
    <property type="match status" value="4"/>
</dbReference>
<dbReference type="Pfam" id="PF13041">
    <property type="entry name" value="PPR_2"/>
    <property type="match status" value="2"/>
</dbReference>
<evidence type="ECO:0000313" key="6">
    <source>
        <dbReference type="Proteomes" id="UP000554482"/>
    </source>
</evidence>
<dbReference type="Gene3D" id="1.25.40.10">
    <property type="entry name" value="Tetratricopeptide repeat domain"/>
    <property type="match status" value="3"/>
</dbReference>
<dbReference type="PANTHER" id="PTHR47936:SF5">
    <property type="entry name" value="PENTACOTRIPEPTIDE-REPEAT REGION OF PRORP DOMAIN-CONTAINING PROTEIN"/>
    <property type="match status" value="1"/>
</dbReference>
<reference evidence="5 6" key="1">
    <citation type="submission" date="2020-06" db="EMBL/GenBank/DDBJ databases">
        <title>Transcriptomic and genomic resources for Thalictrum thalictroides and T. hernandezii: Facilitating candidate gene discovery in an emerging model plant lineage.</title>
        <authorList>
            <person name="Arias T."/>
            <person name="Riano-Pachon D.M."/>
            <person name="Di Stilio V.S."/>
        </authorList>
    </citation>
    <scope>NUCLEOTIDE SEQUENCE [LARGE SCALE GENOMIC DNA]</scope>
    <source>
        <strain evidence="6">cv. WT478/WT964</strain>
        <tissue evidence="5">Leaves</tissue>
    </source>
</reference>
<feature type="repeat" description="PPR" evidence="3">
    <location>
        <begin position="318"/>
        <end position="352"/>
    </location>
</feature>
<name>A0A7J6WVM0_THATH</name>
<protein>
    <submittedName>
        <fullName evidence="5">Pentatricopeptide repeat-containing protein</fullName>
    </submittedName>
</protein>
<evidence type="ECO:0000313" key="5">
    <source>
        <dbReference type="EMBL" id="KAF5200957.1"/>
    </source>
</evidence>
<keyword evidence="2" id="KW-0677">Repeat</keyword>
<dbReference type="AlphaFoldDB" id="A0A7J6WVM0"/>
<dbReference type="Pfam" id="PF01535">
    <property type="entry name" value="PPR"/>
    <property type="match status" value="2"/>
</dbReference>
<evidence type="ECO:0000256" key="1">
    <source>
        <dbReference type="ARBA" id="ARBA00007626"/>
    </source>
</evidence>
<dbReference type="GO" id="GO:0009507">
    <property type="term" value="C:chloroplast"/>
    <property type="evidence" value="ECO:0007669"/>
    <property type="project" value="TreeGrafter"/>
</dbReference>
<comment type="caution">
    <text evidence="5">The sequence shown here is derived from an EMBL/GenBank/DDBJ whole genome shotgun (WGS) entry which is preliminary data.</text>
</comment>
<feature type="repeat" description="PPR" evidence="3">
    <location>
        <begin position="212"/>
        <end position="246"/>
    </location>
</feature>
<comment type="similarity">
    <text evidence="1">Belongs to the PPR family. P subfamily.</text>
</comment>
<keyword evidence="6" id="KW-1185">Reference proteome</keyword>
<dbReference type="EMBL" id="JABWDY010010071">
    <property type="protein sequence ID" value="KAF5200957.1"/>
    <property type="molecule type" value="Genomic_DNA"/>
</dbReference>
<dbReference type="PANTHER" id="PTHR47936">
    <property type="entry name" value="PPR_LONG DOMAIN-CONTAINING PROTEIN"/>
    <property type="match status" value="1"/>
</dbReference>
<accession>A0A7J6WVM0</accession>
<gene>
    <name evidence="5" type="ORF">FRX31_009456</name>
</gene>
<evidence type="ECO:0000256" key="2">
    <source>
        <dbReference type="ARBA" id="ARBA00022737"/>
    </source>
</evidence>
<dbReference type="InterPro" id="IPR011990">
    <property type="entry name" value="TPR-like_helical_dom_sf"/>
</dbReference>
<feature type="region of interest" description="Disordered" evidence="4">
    <location>
        <begin position="1"/>
        <end position="66"/>
    </location>
</feature>
<organism evidence="5 6">
    <name type="scientific">Thalictrum thalictroides</name>
    <name type="common">Rue-anemone</name>
    <name type="synonym">Anemone thalictroides</name>
    <dbReference type="NCBI Taxonomy" id="46969"/>
    <lineage>
        <taxon>Eukaryota</taxon>
        <taxon>Viridiplantae</taxon>
        <taxon>Streptophyta</taxon>
        <taxon>Embryophyta</taxon>
        <taxon>Tracheophyta</taxon>
        <taxon>Spermatophyta</taxon>
        <taxon>Magnoliopsida</taxon>
        <taxon>Ranunculales</taxon>
        <taxon>Ranunculaceae</taxon>
        <taxon>Thalictroideae</taxon>
        <taxon>Thalictrum</taxon>
    </lineage>
</organism>
<dbReference type="InterPro" id="IPR002885">
    <property type="entry name" value="PPR_rpt"/>
</dbReference>
<evidence type="ECO:0000256" key="3">
    <source>
        <dbReference type="PROSITE-ProRule" id="PRU00708"/>
    </source>
</evidence>
<dbReference type="Proteomes" id="UP000554482">
    <property type="component" value="Unassembled WGS sequence"/>
</dbReference>
<feature type="repeat" description="PPR" evidence="3">
    <location>
        <begin position="282"/>
        <end position="317"/>
    </location>
</feature>
<dbReference type="GO" id="GO:0010019">
    <property type="term" value="P:chloroplast-nucleus signaling pathway"/>
    <property type="evidence" value="ECO:0007669"/>
    <property type="project" value="TreeGrafter"/>
</dbReference>
<feature type="repeat" description="PPR" evidence="3">
    <location>
        <begin position="247"/>
        <end position="281"/>
    </location>
</feature>
<sequence>MSASKTTKSLYRIFSGKPTSTPTPRSTKPSTTPCSTKSSTTPPRNTKTSKPSSTKPAIPRSITKATPRKPTHYIIAQSLLDERNLTKFVENFKTLSDTPDFRSRSRQRIYEIAVLRLASAERYSLIEEVLQHQKKYDNITSESFAKRLICLYGKAGMFDHAFKLFDELPQLNCQRTLLSFNALLRACVASKLFNKVEELFREMPLKLSISPDVATYNIVIQALCKMGSFDSAESMLAEMESNGVTPSLITFNTIMHAFYFNGRFSDGERIWATMEKSGIAPDIVSYNGKMQGLLLNGGKISEAVELFKELHSSKVKPNYISYNFLIRAYCNDGNLEAAIRTYNRLLKNGYIPNQTTLEKLIPSICEKGDIDHARKICEENVSVNCYISVGTLQTVVDGLVEALRTEEAEKLVKLATSKMYAYYSQVKMPTEDK</sequence>